<feature type="transmembrane region" description="Helical" evidence="5">
    <location>
        <begin position="21"/>
        <end position="38"/>
    </location>
</feature>
<feature type="transmembrane region" description="Helical" evidence="5">
    <location>
        <begin position="58"/>
        <end position="80"/>
    </location>
</feature>
<keyword evidence="5" id="KW-0813">Transport</keyword>
<name>A0ABR5IYI0_9ACTN</name>
<keyword evidence="2 5" id="KW-0812">Transmembrane</keyword>
<protein>
    <recommendedName>
        <fullName evidence="5">Transport permease protein</fullName>
    </recommendedName>
</protein>
<feature type="transmembrane region" description="Helical" evidence="5">
    <location>
        <begin position="100"/>
        <end position="125"/>
    </location>
</feature>
<evidence type="ECO:0000313" key="7">
    <source>
        <dbReference type="EMBL" id="KOG86205.1"/>
    </source>
</evidence>
<sequence length="251" mass="26597">MATRLLALGRAEATLLKRNKTALYVALLMPVLMVWAMHSATAKLDLEKTGMSANEASITGAFGFVLLFAVYQNLSGAFVARREELVLKRLRTSEAGDAEILAGSALPAVGVALAQCVVLVVAGAAWLHLRVPARPDLLIAGFVLGVVLFVALAAVTATGARTAESAQLLSTPLLLLSVAGSGVAVPLKVMPDLVADICELLPMTPVVELMRGGWLGTLGLYETVGHLATALAWVVIAVFAVRKWFRWESRR</sequence>
<dbReference type="PANTHER" id="PTHR43027:SF2">
    <property type="entry name" value="TRANSPORT PERMEASE PROTEIN"/>
    <property type="match status" value="1"/>
</dbReference>
<feature type="transmembrane region" description="Helical" evidence="5">
    <location>
        <begin position="137"/>
        <end position="156"/>
    </location>
</feature>
<proteinExistence type="inferred from homology"/>
<dbReference type="Proteomes" id="UP000037020">
    <property type="component" value="Unassembled WGS sequence"/>
</dbReference>
<feature type="domain" description="ABC transmembrane type-2" evidence="6">
    <location>
        <begin position="21"/>
        <end position="244"/>
    </location>
</feature>
<evidence type="ECO:0000256" key="2">
    <source>
        <dbReference type="ARBA" id="ARBA00022692"/>
    </source>
</evidence>
<feature type="transmembrane region" description="Helical" evidence="5">
    <location>
        <begin position="168"/>
        <end position="187"/>
    </location>
</feature>
<dbReference type="InterPro" id="IPR013525">
    <property type="entry name" value="ABC2_TM"/>
</dbReference>
<organism evidence="7 8">
    <name type="scientific">Streptomyces varsoviensis</name>
    <dbReference type="NCBI Taxonomy" id="67373"/>
    <lineage>
        <taxon>Bacteria</taxon>
        <taxon>Bacillati</taxon>
        <taxon>Actinomycetota</taxon>
        <taxon>Actinomycetes</taxon>
        <taxon>Kitasatosporales</taxon>
        <taxon>Streptomycetaceae</taxon>
        <taxon>Streptomyces</taxon>
    </lineage>
</organism>
<dbReference type="InterPro" id="IPR052902">
    <property type="entry name" value="ABC-2_transporter"/>
</dbReference>
<gene>
    <name evidence="7" type="ORF">ADK38_32370</name>
</gene>
<evidence type="ECO:0000256" key="5">
    <source>
        <dbReference type="RuleBase" id="RU361157"/>
    </source>
</evidence>
<reference evidence="7 8" key="1">
    <citation type="submission" date="2015-07" db="EMBL/GenBank/DDBJ databases">
        <authorList>
            <person name="Ju K.-S."/>
            <person name="Doroghazi J.R."/>
            <person name="Metcalf W.W."/>
        </authorList>
    </citation>
    <scope>NUCLEOTIDE SEQUENCE [LARGE SCALE GENOMIC DNA]</scope>
    <source>
        <strain evidence="7 8">NRRL B-3589</strain>
    </source>
</reference>
<keyword evidence="4 5" id="KW-0472">Membrane</keyword>
<evidence type="ECO:0000256" key="4">
    <source>
        <dbReference type="ARBA" id="ARBA00023136"/>
    </source>
</evidence>
<dbReference type="EMBL" id="LGUT01002976">
    <property type="protein sequence ID" value="KOG86205.1"/>
    <property type="molecule type" value="Genomic_DNA"/>
</dbReference>
<keyword evidence="5" id="KW-1003">Cell membrane</keyword>
<comment type="caution">
    <text evidence="7">The sequence shown here is derived from an EMBL/GenBank/DDBJ whole genome shotgun (WGS) entry which is preliminary data.</text>
</comment>
<dbReference type="PANTHER" id="PTHR43027">
    <property type="entry name" value="DOXORUBICIN RESISTANCE ABC TRANSPORTER PERMEASE PROTEIN DRRC-RELATED"/>
    <property type="match status" value="1"/>
</dbReference>
<dbReference type="PROSITE" id="PS51012">
    <property type="entry name" value="ABC_TM2"/>
    <property type="match status" value="1"/>
</dbReference>
<keyword evidence="3 5" id="KW-1133">Transmembrane helix</keyword>
<evidence type="ECO:0000313" key="8">
    <source>
        <dbReference type="Proteomes" id="UP000037020"/>
    </source>
</evidence>
<feature type="transmembrane region" description="Helical" evidence="5">
    <location>
        <begin position="224"/>
        <end position="245"/>
    </location>
</feature>
<evidence type="ECO:0000259" key="6">
    <source>
        <dbReference type="PROSITE" id="PS51012"/>
    </source>
</evidence>
<keyword evidence="8" id="KW-1185">Reference proteome</keyword>
<dbReference type="Pfam" id="PF01061">
    <property type="entry name" value="ABC2_membrane"/>
    <property type="match status" value="1"/>
</dbReference>
<evidence type="ECO:0000256" key="1">
    <source>
        <dbReference type="ARBA" id="ARBA00004141"/>
    </source>
</evidence>
<comment type="subcellular location">
    <subcellularLocation>
        <location evidence="5">Cell membrane</location>
        <topology evidence="5">Multi-pass membrane protein</topology>
    </subcellularLocation>
    <subcellularLocation>
        <location evidence="1">Membrane</location>
        <topology evidence="1">Multi-pass membrane protein</topology>
    </subcellularLocation>
</comment>
<dbReference type="InterPro" id="IPR047817">
    <property type="entry name" value="ABC2_TM_bact-type"/>
</dbReference>
<accession>A0ABR5IYI0</accession>
<comment type="similarity">
    <text evidence="5">Belongs to the ABC-2 integral membrane protein family.</text>
</comment>
<evidence type="ECO:0000256" key="3">
    <source>
        <dbReference type="ARBA" id="ARBA00022989"/>
    </source>
</evidence>